<protein>
    <submittedName>
        <fullName evidence="8">TIGR00255 family protein</fullName>
    </submittedName>
</protein>
<dbReference type="EMBL" id="FOUU01000002">
    <property type="protein sequence ID" value="SFM62104.1"/>
    <property type="molecule type" value="Genomic_DNA"/>
</dbReference>
<evidence type="ECO:0000313" key="8">
    <source>
        <dbReference type="EMBL" id="SFM62104.1"/>
    </source>
</evidence>
<name>A0A1I4SCQ4_9BACT</name>
<dbReference type="Pfam" id="PF03755">
    <property type="entry name" value="YicC-like_N"/>
    <property type="match status" value="1"/>
</dbReference>
<keyword evidence="2" id="KW-0540">Nuclease</keyword>
<dbReference type="InterPro" id="IPR005229">
    <property type="entry name" value="YicC/YloC-like"/>
</dbReference>
<dbReference type="OrthoDB" id="9771229at2"/>
<dbReference type="GO" id="GO:0016787">
    <property type="term" value="F:hydrolase activity"/>
    <property type="evidence" value="ECO:0007669"/>
    <property type="project" value="UniProtKB-KW"/>
</dbReference>
<evidence type="ECO:0000256" key="3">
    <source>
        <dbReference type="ARBA" id="ARBA00022759"/>
    </source>
</evidence>
<keyword evidence="3" id="KW-0255">Endonuclease</keyword>
<dbReference type="InterPro" id="IPR013527">
    <property type="entry name" value="YicC-like_N"/>
</dbReference>
<keyword evidence="9" id="KW-1185">Reference proteome</keyword>
<organism evidence="8 9">
    <name type="scientific">Thermodesulforhabdus norvegica</name>
    <dbReference type="NCBI Taxonomy" id="39841"/>
    <lineage>
        <taxon>Bacteria</taxon>
        <taxon>Pseudomonadati</taxon>
        <taxon>Thermodesulfobacteriota</taxon>
        <taxon>Syntrophobacteria</taxon>
        <taxon>Syntrophobacterales</taxon>
        <taxon>Thermodesulforhabdaceae</taxon>
        <taxon>Thermodesulforhabdus</taxon>
    </lineage>
</organism>
<gene>
    <name evidence="8" type="ORF">SAMN05660836_00884</name>
</gene>
<dbReference type="STRING" id="39841.SAMN05660836_00884"/>
<comment type="cofactor">
    <cofactor evidence="1">
        <name>a divalent metal cation</name>
        <dbReference type="ChEBI" id="CHEBI:60240"/>
    </cofactor>
</comment>
<evidence type="ECO:0000313" key="9">
    <source>
        <dbReference type="Proteomes" id="UP000199611"/>
    </source>
</evidence>
<evidence type="ECO:0000259" key="7">
    <source>
        <dbReference type="Pfam" id="PF08340"/>
    </source>
</evidence>
<feature type="domain" description="Endoribonuclease YicC-like N-terminal" evidence="6">
    <location>
        <begin position="2"/>
        <end position="156"/>
    </location>
</feature>
<dbReference type="PANTHER" id="PTHR30636:SF3">
    <property type="entry name" value="UPF0701 PROTEIN YICC"/>
    <property type="match status" value="1"/>
</dbReference>
<proteinExistence type="inferred from homology"/>
<evidence type="ECO:0000256" key="1">
    <source>
        <dbReference type="ARBA" id="ARBA00001968"/>
    </source>
</evidence>
<evidence type="ECO:0000256" key="5">
    <source>
        <dbReference type="ARBA" id="ARBA00035648"/>
    </source>
</evidence>
<feature type="domain" description="Endoribonuclease YicC-like C-terminal" evidence="7">
    <location>
        <begin position="174"/>
        <end position="295"/>
    </location>
</feature>
<sequence length="295" mass="33739">MIYSMTGYGKASITREGFTVTVEMRSLNGKGLDVTVRLPRGLGEFEPEIRQIVRKAVRRGRVEVFVSVEATLPELKAPPINPDLFRLYWYRLQEISSSLPSIASPRFEDVLRIPYIFEQVELKDYLDLFSGSVREVTRGALEMLVSMRAAEGEELRKACCKYLEKIEQAISAIEKIREASLLTLRDRLRDRIMELLRDLPVALDENRLTQEIVFLTERSDIAEEIVRLKSHIGQFRSLLNDPEPAEGRQLDFLVQEMQREATTIGAKASDLDISQAVVVLRTEIAKLKEQVQNIE</sequence>
<reference evidence="8 9" key="1">
    <citation type="submission" date="2016-10" db="EMBL/GenBank/DDBJ databases">
        <authorList>
            <person name="de Groot N.N."/>
        </authorList>
    </citation>
    <scope>NUCLEOTIDE SEQUENCE [LARGE SCALE GENOMIC DNA]</scope>
    <source>
        <strain evidence="8 9">DSM 9990</strain>
    </source>
</reference>
<evidence type="ECO:0000256" key="4">
    <source>
        <dbReference type="ARBA" id="ARBA00022801"/>
    </source>
</evidence>
<accession>A0A1I4SCQ4</accession>
<evidence type="ECO:0000256" key="2">
    <source>
        <dbReference type="ARBA" id="ARBA00022722"/>
    </source>
</evidence>
<dbReference type="RefSeq" id="WP_093393777.1">
    <property type="nucleotide sequence ID" value="NZ_FOUU01000002.1"/>
</dbReference>
<dbReference type="GO" id="GO:0004521">
    <property type="term" value="F:RNA endonuclease activity"/>
    <property type="evidence" value="ECO:0007669"/>
    <property type="project" value="InterPro"/>
</dbReference>
<keyword evidence="4" id="KW-0378">Hydrolase</keyword>
<dbReference type="NCBIfam" id="TIGR00255">
    <property type="entry name" value="YicC/YloC family endoribonuclease"/>
    <property type="match status" value="1"/>
</dbReference>
<dbReference type="Proteomes" id="UP000199611">
    <property type="component" value="Unassembled WGS sequence"/>
</dbReference>
<dbReference type="AlphaFoldDB" id="A0A1I4SCQ4"/>
<dbReference type="InterPro" id="IPR013551">
    <property type="entry name" value="YicC-like_C"/>
</dbReference>
<dbReference type="Pfam" id="PF08340">
    <property type="entry name" value="YicC-like_C"/>
    <property type="match status" value="1"/>
</dbReference>
<evidence type="ECO:0000259" key="6">
    <source>
        <dbReference type="Pfam" id="PF03755"/>
    </source>
</evidence>
<comment type="similarity">
    <text evidence="5">Belongs to the YicC/YloC family.</text>
</comment>
<dbReference type="PANTHER" id="PTHR30636">
    <property type="entry name" value="UPF0701 PROTEIN YICC"/>
    <property type="match status" value="1"/>
</dbReference>